<proteinExistence type="predicted"/>
<organism evidence="1">
    <name type="scientific">Arundo donax</name>
    <name type="common">Giant reed</name>
    <name type="synonym">Donax arundinaceus</name>
    <dbReference type="NCBI Taxonomy" id="35708"/>
    <lineage>
        <taxon>Eukaryota</taxon>
        <taxon>Viridiplantae</taxon>
        <taxon>Streptophyta</taxon>
        <taxon>Embryophyta</taxon>
        <taxon>Tracheophyta</taxon>
        <taxon>Spermatophyta</taxon>
        <taxon>Magnoliopsida</taxon>
        <taxon>Liliopsida</taxon>
        <taxon>Poales</taxon>
        <taxon>Poaceae</taxon>
        <taxon>PACMAD clade</taxon>
        <taxon>Arundinoideae</taxon>
        <taxon>Arundineae</taxon>
        <taxon>Arundo</taxon>
    </lineage>
</organism>
<sequence length="51" mass="5787">MKGVVGPSNQSQKLHLARARKHFRYHLPGLSSLHEIHLAAFSPHLQYLAGW</sequence>
<dbReference type="EMBL" id="GBRH01249118">
    <property type="protein sequence ID" value="JAD48777.1"/>
    <property type="molecule type" value="Transcribed_RNA"/>
</dbReference>
<evidence type="ECO:0000313" key="1">
    <source>
        <dbReference type="EMBL" id="JAD48777.1"/>
    </source>
</evidence>
<reference evidence="1" key="1">
    <citation type="submission" date="2014-09" db="EMBL/GenBank/DDBJ databases">
        <authorList>
            <person name="Magalhaes I.L.F."/>
            <person name="Oliveira U."/>
            <person name="Santos F.R."/>
            <person name="Vidigal T.H.D.A."/>
            <person name="Brescovit A.D."/>
            <person name="Santos A.J."/>
        </authorList>
    </citation>
    <scope>NUCLEOTIDE SEQUENCE</scope>
    <source>
        <tissue evidence="1">Shoot tissue taken approximately 20 cm above the soil surface</tissue>
    </source>
</reference>
<accession>A0A0A9ANW2</accession>
<dbReference type="AlphaFoldDB" id="A0A0A9ANW2"/>
<reference evidence="1" key="2">
    <citation type="journal article" date="2015" name="Data Brief">
        <title>Shoot transcriptome of the giant reed, Arundo donax.</title>
        <authorList>
            <person name="Barrero R.A."/>
            <person name="Guerrero F.D."/>
            <person name="Moolhuijzen P."/>
            <person name="Goolsby J.A."/>
            <person name="Tidwell J."/>
            <person name="Bellgard S.E."/>
            <person name="Bellgard M.I."/>
        </authorList>
    </citation>
    <scope>NUCLEOTIDE SEQUENCE</scope>
    <source>
        <tissue evidence="1">Shoot tissue taken approximately 20 cm above the soil surface</tissue>
    </source>
</reference>
<name>A0A0A9ANW2_ARUDO</name>
<protein>
    <submittedName>
        <fullName evidence="1">Uncharacterized protein</fullName>
    </submittedName>
</protein>